<keyword evidence="2 10" id="KW-0378">Hydrolase</keyword>
<evidence type="ECO:0000256" key="5">
    <source>
        <dbReference type="ARBA" id="ARBA00023239"/>
    </source>
</evidence>
<dbReference type="GO" id="GO:0036381">
    <property type="term" value="F:pyridoxal 5'-phosphate synthase (glutamine hydrolysing) activity"/>
    <property type="evidence" value="ECO:0007669"/>
    <property type="project" value="UniProtKB-UniRule"/>
</dbReference>
<dbReference type="GO" id="GO:0042823">
    <property type="term" value="P:pyridoxal phosphate biosynthetic process"/>
    <property type="evidence" value="ECO:0007669"/>
    <property type="project" value="UniProtKB-UniRule"/>
</dbReference>
<proteinExistence type="inferred from homology"/>
<dbReference type="CDD" id="cd01749">
    <property type="entry name" value="GATase1_PB"/>
    <property type="match status" value="1"/>
</dbReference>
<feature type="active site" description="Charge relay system" evidence="10 11">
    <location>
        <position position="172"/>
    </location>
</feature>
<dbReference type="GO" id="GO:0004359">
    <property type="term" value="F:glutaminase activity"/>
    <property type="evidence" value="ECO:0007669"/>
    <property type="project" value="UniProtKB-UniRule"/>
</dbReference>
<keyword evidence="4 10" id="KW-0315">Glutamine amidotransferase</keyword>
<evidence type="ECO:0000256" key="10">
    <source>
        <dbReference type="HAMAP-Rule" id="MF_01615"/>
    </source>
</evidence>
<dbReference type="GeneID" id="84898796"/>
<dbReference type="Proteomes" id="UP000248314">
    <property type="component" value="Unassembled WGS sequence"/>
</dbReference>
<comment type="subunit">
    <text evidence="9 10">In the presence of PdxS, forms a dodecamer of heterodimers. Only shows activity in the heterodimer.</text>
</comment>
<comment type="function">
    <text evidence="8 10">Catalyzes the hydrolysis of glutamine to glutamate and ammonia as part of the biosynthesis of pyridoxal 5'-phosphate. The resulting ammonia molecule is channeled to the active site of PdxS.</text>
</comment>
<dbReference type="PROSITE" id="PS51273">
    <property type="entry name" value="GATASE_TYPE_1"/>
    <property type="match status" value="1"/>
</dbReference>
<gene>
    <name evidence="10" type="primary">pdxT</name>
    <name evidence="13" type="ORF">EJ73_01200</name>
</gene>
<comment type="catalytic activity">
    <reaction evidence="7 10">
        <text>L-glutamine + H2O = L-glutamate + NH4(+)</text>
        <dbReference type="Rhea" id="RHEA:15889"/>
        <dbReference type="ChEBI" id="CHEBI:15377"/>
        <dbReference type="ChEBI" id="CHEBI:28938"/>
        <dbReference type="ChEBI" id="CHEBI:29985"/>
        <dbReference type="ChEBI" id="CHEBI:58359"/>
        <dbReference type="EC" id="3.5.1.2"/>
    </reaction>
</comment>
<sequence>MRIAILALQGAFIEHQKMLAQLGVESFEVRQAADWELPKDALIIPGGESTTMLKLLRELDLLQPIKQAIEDGLPVFGTCAGLILLAKHVEGDDKQRISTMDTTVCRNAYGRQLGSFFVESNLKGIDHAVPMTFIRAPYIDKVGSEVEILAEVNGHIVAAKQGNQLVTAFHPELNDDLSIHRMFVKMAESK</sequence>
<accession>A0A318HVJ9</accession>
<evidence type="ECO:0000256" key="11">
    <source>
        <dbReference type="PIRSR" id="PIRSR005639-1"/>
    </source>
</evidence>
<dbReference type="AlphaFoldDB" id="A0A318HVJ9"/>
<feature type="binding site" evidence="10 12">
    <location>
        <begin position="47"/>
        <end position="49"/>
    </location>
    <ligand>
        <name>L-glutamine</name>
        <dbReference type="ChEBI" id="CHEBI:58359"/>
    </ligand>
</feature>
<comment type="caution">
    <text evidence="13">The sequence shown here is derived from an EMBL/GenBank/DDBJ whole genome shotgun (WGS) entry which is preliminary data.</text>
</comment>
<dbReference type="NCBIfam" id="TIGR03800">
    <property type="entry name" value="PLP_synth_Pdx2"/>
    <property type="match status" value="1"/>
</dbReference>
<evidence type="ECO:0000256" key="7">
    <source>
        <dbReference type="ARBA" id="ARBA00049534"/>
    </source>
</evidence>
<dbReference type="STRING" id="1122991.GCA_000613445_01394"/>
<dbReference type="GO" id="GO:0008614">
    <property type="term" value="P:pyridoxine metabolic process"/>
    <property type="evidence" value="ECO:0007669"/>
    <property type="project" value="TreeGrafter"/>
</dbReference>
<comment type="pathway">
    <text evidence="10">Cofactor biosynthesis; pyridoxal 5'-phosphate biosynthesis.</text>
</comment>
<dbReference type="GO" id="GO:0005829">
    <property type="term" value="C:cytosol"/>
    <property type="evidence" value="ECO:0007669"/>
    <property type="project" value="TreeGrafter"/>
</dbReference>
<comment type="similarity">
    <text evidence="1 10">Belongs to the glutaminase PdxT/SNO family.</text>
</comment>
<keyword evidence="14" id="KW-1185">Reference proteome</keyword>
<dbReference type="PANTHER" id="PTHR31559">
    <property type="entry name" value="PYRIDOXAL 5'-PHOSPHATE SYNTHASE SUBUNIT SNO"/>
    <property type="match status" value="1"/>
</dbReference>
<dbReference type="InterPro" id="IPR021196">
    <property type="entry name" value="PdxT/SNO_CS"/>
</dbReference>
<evidence type="ECO:0000313" key="14">
    <source>
        <dbReference type="Proteomes" id="UP000248314"/>
    </source>
</evidence>
<dbReference type="GO" id="GO:1903600">
    <property type="term" value="C:glutaminase complex"/>
    <property type="evidence" value="ECO:0007669"/>
    <property type="project" value="TreeGrafter"/>
</dbReference>
<evidence type="ECO:0000256" key="6">
    <source>
        <dbReference type="ARBA" id="ARBA00047992"/>
    </source>
</evidence>
<keyword evidence="3 10" id="KW-0663">Pyridoxal phosphate</keyword>
<dbReference type="FunFam" id="3.40.50.880:FF:000010">
    <property type="entry name" value="uncharacterized protein LOC100176842 isoform X2"/>
    <property type="match status" value="1"/>
</dbReference>
<feature type="binding site" evidence="10 12">
    <location>
        <begin position="134"/>
        <end position="135"/>
    </location>
    <ligand>
        <name>L-glutamine</name>
        <dbReference type="ChEBI" id="CHEBI:58359"/>
    </ligand>
</feature>
<protein>
    <recommendedName>
        <fullName evidence="10">Pyridoxal 5'-phosphate synthase subunit PdxT</fullName>
        <ecNumber evidence="10">4.3.3.6</ecNumber>
    </recommendedName>
    <alternativeName>
        <fullName evidence="10">Pdx2</fullName>
    </alternativeName>
    <alternativeName>
        <fullName evidence="10">Pyridoxal 5'-phosphate synthase glutaminase subunit</fullName>
        <ecNumber evidence="10">3.5.1.2</ecNumber>
    </alternativeName>
</protein>
<evidence type="ECO:0000256" key="9">
    <source>
        <dbReference type="ARBA" id="ARBA00064749"/>
    </source>
</evidence>
<name>A0A318HVJ9_9BACT</name>
<dbReference type="Pfam" id="PF01174">
    <property type="entry name" value="SNO"/>
    <property type="match status" value="1"/>
</dbReference>
<evidence type="ECO:0000313" key="13">
    <source>
        <dbReference type="EMBL" id="PXX22439.1"/>
    </source>
</evidence>
<dbReference type="UniPathway" id="UPA00245"/>
<dbReference type="EC" id="4.3.3.6" evidence="10"/>
<reference evidence="13 14" key="1">
    <citation type="submission" date="2018-05" db="EMBL/GenBank/DDBJ databases">
        <title>Genomic Encyclopedia of Type Strains, Phase I: the one thousand microbial genomes (KMG-I) project.</title>
        <authorList>
            <person name="Kyrpides N."/>
        </authorList>
    </citation>
    <scope>NUCLEOTIDE SEQUENCE [LARGE SCALE GENOMIC DNA]</scope>
    <source>
        <strain evidence="13 14">DSM 15611</strain>
    </source>
</reference>
<dbReference type="HAMAP" id="MF_01615">
    <property type="entry name" value="PdxT"/>
    <property type="match status" value="1"/>
</dbReference>
<dbReference type="RefSeq" id="WP_110370158.1">
    <property type="nucleotide sequence ID" value="NZ_QJJX01000011.1"/>
</dbReference>
<evidence type="ECO:0000256" key="12">
    <source>
        <dbReference type="PIRSR" id="PIRSR005639-2"/>
    </source>
</evidence>
<dbReference type="PROSITE" id="PS51130">
    <property type="entry name" value="PDXT_SNO_2"/>
    <property type="match status" value="1"/>
</dbReference>
<comment type="catalytic activity">
    <reaction evidence="6 10">
        <text>aldehydo-D-ribose 5-phosphate + D-glyceraldehyde 3-phosphate + L-glutamine = pyridoxal 5'-phosphate + L-glutamate + phosphate + 3 H2O + H(+)</text>
        <dbReference type="Rhea" id="RHEA:31507"/>
        <dbReference type="ChEBI" id="CHEBI:15377"/>
        <dbReference type="ChEBI" id="CHEBI:15378"/>
        <dbReference type="ChEBI" id="CHEBI:29985"/>
        <dbReference type="ChEBI" id="CHEBI:43474"/>
        <dbReference type="ChEBI" id="CHEBI:58273"/>
        <dbReference type="ChEBI" id="CHEBI:58359"/>
        <dbReference type="ChEBI" id="CHEBI:59776"/>
        <dbReference type="ChEBI" id="CHEBI:597326"/>
        <dbReference type="EC" id="4.3.3.6"/>
    </reaction>
</comment>
<dbReference type="PROSITE" id="PS01236">
    <property type="entry name" value="PDXT_SNO_1"/>
    <property type="match status" value="1"/>
</dbReference>
<dbReference type="GO" id="GO:0006543">
    <property type="term" value="P:L-glutamine catabolic process"/>
    <property type="evidence" value="ECO:0007669"/>
    <property type="project" value="UniProtKB-UniRule"/>
</dbReference>
<evidence type="ECO:0000256" key="8">
    <source>
        <dbReference type="ARBA" id="ARBA00054599"/>
    </source>
</evidence>
<evidence type="ECO:0000256" key="2">
    <source>
        <dbReference type="ARBA" id="ARBA00022801"/>
    </source>
</evidence>
<evidence type="ECO:0000256" key="1">
    <source>
        <dbReference type="ARBA" id="ARBA00008345"/>
    </source>
</evidence>
<dbReference type="Gene3D" id="3.40.50.880">
    <property type="match status" value="1"/>
</dbReference>
<evidence type="ECO:0000256" key="3">
    <source>
        <dbReference type="ARBA" id="ARBA00022898"/>
    </source>
</evidence>
<dbReference type="PIRSF" id="PIRSF005639">
    <property type="entry name" value="Glut_amidoT_SNO"/>
    <property type="match status" value="1"/>
</dbReference>
<dbReference type="InterPro" id="IPR002161">
    <property type="entry name" value="PdxT/SNO"/>
</dbReference>
<dbReference type="PANTHER" id="PTHR31559:SF0">
    <property type="entry name" value="PYRIDOXAL 5'-PHOSPHATE SYNTHASE SUBUNIT SNO1-RELATED"/>
    <property type="match status" value="1"/>
</dbReference>
<keyword evidence="5 10" id="KW-0456">Lyase</keyword>
<dbReference type="EMBL" id="QJJX01000011">
    <property type="protein sequence ID" value="PXX22439.1"/>
    <property type="molecule type" value="Genomic_DNA"/>
</dbReference>
<dbReference type="EC" id="3.5.1.2" evidence="10"/>
<feature type="active site" description="Charge relay system" evidence="10 11">
    <location>
        <position position="170"/>
    </location>
</feature>
<dbReference type="SUPFAM" id="SSF52317">
    <property type="entry name" value="Class I glutamine amidotransferase-like"/>
    <property type="match status" value="1"/>
</dbReference>
<feature type="binding site" evidence="10 12">
    <location>
        <position position="106"/>
    </location>
    <ligand>
        <name>L-glutamine</name>
        <dbReference type="ChEBI" id="CHEBI:58359"/>
    </ligand>
</feature>
<organism evidence="13 14">
    <name type="scientific">Hoylesella shahii DSM 15611 = JCM 12083</name>
    <dbReference type="NCBI Taxonomy" id="1122991"/>
    <lineage>
        <taxon>Bacteria</taxon>
        <taxon>Pseudomonadati</taxon>
        <taxon>Bacteroidota</taxon>
        <taxon>Bacteroidia</taxon>
        <taxon>Bacteroidales</taxon>
        <taxon>Prevotellaceae</taxon>
        <taxon>Hoylesella</taxon>
    </lineage>
</organism>
<feature type="active site" description="Nucleophile" evidence="10 11">
    <location>
        <position position="79"/>
    </location>
</feature>
<evidence type="ECO:0000256" key="4">
    <source>
        <dbReference type="ARBA" id="ARBA00022962"/>
    </source>
</evidence>
<dbReference type="InterPro" id="IPR029062">
    <property type="entry name" value="Class_I_gatase-like"/>
</dbReference>